<organism evidence="1 2">
    <name type="scientific">Pseudonocardia zijingensis</name>
    <dbReference type="NCBI Taxonomy" id="153376"/>
    <lineage>
        <taxon>Bacteria</taxon>
        <taxon>Bacillati</taxon>
        <taxon>Actinomycetota</taxon>
        <taxon>Actinomycetes</taxon>
        <taxon>Pseudonocardiales</taxon>
        <taxon>Pseudonocardiaceae</taxon>
        <taxon>Pseudonocardia</taxon>
    </lineage>
</organism>
<dbReference type="Gene3D" id="2.60.120.10">
    <property type="entry name" value="Jelly Rolls"/>
    <property type="match status" value="1"/>
</dbReference>
<keyword evidence="2" id="KW-1185">Reference proteome</keyword>
<dbReference type="RefSeq" id="WP_343941624.1">
    <property type="nucleotide sequence ID" value="NZ_BAAAHP010000075.1"/>
</dbReference>
<dbReference type="EMBL" id="BAAAHP010000075">
    <property type="protein sequence ID" value="GAA0935090.1"/>
    <property type="molecule type" value="Genomic_DNA"/>
</dbReference>
<evidence type="ECO:0000313" key="1">
    <source>
        <dbReference type="EMBL" id="GAA0935090.1"/>
    </source>
</evidence>
<evidence type="ECO:0008006" key="3">
    <source>
        <dbReference type="Google" id="ProtNLM"/>
    </source>
</evidence>
<dbReference type="InterPro" id="IPR011051">
    <property type="entry name" value="RmlC_Cupin_sf"/>
</dbReference>
<sequence>MGESTLGAYYRHDQEDPDVRGDRTEHWYAPAVNFVVETIHGQVGATCAVTDPNDEHLVLLPEGSAELSVSAGGTRKPARPGSLVVVPPGESAIEFLDEGYAYRVFSALSPIHAETRRFGRLAEGAPVKPLSPGAPPPGGYALRVYDFADHPVQRPKRVFRSVNLMAVFLGPMPLPRGDRLSPHFHEDFEQASVVTQGTYVHHIRRTWGTDAAAWRDDDHERVGAPSVTVIPPPDIHTSQTVETGPFQHVDIFAPPRADLVASGDVLNADGYPGGPE</sequence>
<reference evidence="1 2" key="1">
    <citation type="journal article" date="2019" name="Int. J. Syst. Evol. Microbiol.">
        <title>The Global Catalogue of Microorganisms (GCM) 10K type strain sequencing project: providing services to taxonomists for standard genome sequencing and annotation.</title>
        <authorList>
            <consortium name="The Broad Institute Genomics Platform"/>
            <consortium name="The Broad Institute Genome Sequencing Center for Infectious Disease"/>
            <person name="Wu L."/>
            <person name="Ma J."/>
        </authorList>
    </citation>
    <scope>NUCLEOTIDE SEQUENCE [LARGE SCALE GENOMIC DNA]</scope>
    <source>
        <strain evidence="1 2">JCM 11117</strain>
    </source>
</reference>
<dbReference type="SUPFAM" id="SSF51182">
    <property type="entry name" value="RmlC-like cupins"/>
    <property type="match status" value="1"/>
</dbReference>
<comment type="caution">
    <text evidence="1">The sequence shown here is derived from an EMBL/GenBank/DDBJ whole genome shotgun (WGS) entry which is preliminary data.</text>
</comment>
<protein>
    <recommendedName>
        <fullName evidence="3">5-deoxy-glucuronate isomerase</fullName>
    </recommendedName>
</protein>
<proteinExistence type="predicted"/>
<dbReference type="Proteomes" id="UP001499967">
    <property type="component" value="Unassembled WGS sequence"/>
</dbReference>
<evidence type="ECO:0000313" key="2">
    <source>
        <dbReference type="Proteomes" id="UP001499967"/>
    </source>
</evidence>
<gene>
    <name evidence="1" type="ORF">GCM10009559_26310</name>
</gene>
<accession>A0ABN1PYN6</accession>
<dbReference type="InterPro" id="IPR014710">
    <property type="entry name" value="RmlC-like_jellyroll"/>
</dbReference>
<name>A0ABN1PYN6_9PSEU</name>